<reference evidence="3 4" key="1">
    <citation type="submission" date="2020-07" db="EMBL/GenBank/DDBJ databases">
        <title>Novel species isolated from subtropical streams in China.</title>
        <authorList>
            <person name="Lu H."/>
        </authorList>
    </citation>
    <scope>NUCLEOTIDE SEQUENCE [LARGE SCALE GENOMIC DNA]</scope>
    <source>
        <strain evidence="3 4">LX47W</strain>
    </source>
</reference>
<name>A0A7W2F7P6_9BURK</name>
<keyword evidence="4" id="KW-1185">Reference proteome</keyword>
<feature type="signal peptide" evidence="2">
    <location>
        <begin position="1"/>
        <end position="19"/>
    </location>
</feature>
<dbReference type="PANTHER" id="PTHR36920:SF1">
    <property type="entry name" value="OUTER MEMBRANE PROTEIN W"/>
    <property type="match status" value="1"/>
</dbReference>
<dbReference type="Proteomes" id="UP000573499">
    <property type="component" value="Unassembled WGS sequence"/>
</dbReference>
<dbReference type="EMBL" id="JACEZU010000002">
    <property type="protein sequence ID" value="MBA5686666.1"/>
    <property type="molecule type" value="Genomic_DNA"/>
</dbReference>
<dbReference type="PROSITE" id="PS51257">
    <property type="entry name" value="PROKAR_LIPOPROTEIN"/>
    <property type="match status" value="1"/>
</dbReference>
<dbReference type="SUPFAM" id="SSF56925">
    <property type="entry name" value="OMPA-like"/>
    <property type="match status" value="1"/>
</dbReference>
<dbReference type="RefSeq" id="WP_182152484.1">
    <property type="nucleotide sequence ID" value="NZ_JACEZU010000002.1"/>
</dbReference>
<gene>
    <name evidence="3" type="ORF">H3H39_06310</name>
</gene>
<keyword evidence="2" id="KW-0732">Signal</keyword>
<feature type="chain" id="PRO_5030675684" evidence="2">
    <location>
        <begin position="20"/>
        <end position="227"/>
    </location>
</feature>
<sequence>MKYRSTAGLIALVACQAHAEIATPELSPWTVRAAAGLIRFHSDTSAEMPRGQTVPGARVDVDNNTSVGLDVAYQIAPRWQSLFALGRPPTTTLHAAGVLGAYVQPNGPLTGVLGKIKYAPLMWTVIYSPGSVGPVEPYVGAGVNYTRTVSTRDGDTAGLSVDNAWGSVIQAGFNLPVDRRWSVFLDARKVFVKTKATGYVPALGAMPVGLTMRLDPLMVSAGISYRF</sequence>
<dbReference type="PANTHER" id="PTHR36920">
    <property type="match status" value="1"/>
</dbReference>
<dbReference type="GO" id="GO:0009279">
    <property type="term" value="C:cell outer membrane"/>
    <property type="evidence" value="ECO:0007669"/>
    <property type="project" value="UniProtKB-SubCell"/>
</dbReference>
<accession>A0A7W2F7P6</accession>
<dbReference type="GO" id="GO:0055085">
    <property type="term" value="P:transmembrane transport"/>
    <property type="evidence" value="ECO:0007669"/>
    <property type="project" value="TreeGrafter"/>
</dbReference>
<comment type="caution">
    <text evidence="3">The sequence shown here is derived from an EMBL/GenBank/DDBJ whole genome shotgun (WGS) entry which is preliminary data.</text>
</comment>
<proteinExistence type="predicted"/>
<dbReference type="InterPro" id="IPR005618">
    <property type="entry name" value="OMPW"/>
</dbReference>
<evidence type="ECO:0000256" key="2">
    <source>
        <dbReference type="SAM" id="SignalP"/>
    </source>
</evidence>
<evidence type="ECO:0000313" key="3">
    <source>
        <dbReference type="EMBL" id="MBA5686666.1"/>
    </source>
</evidence>
<evidence type="ECO:0000256" key="1">
    <source>
        <dbReference type="ARBA" id="ARBA00004442"/>
    </source>
</evidence>
<protein>
    <submittedName>
        <fullName evidence="3">OmpW family protein</fullName>
    </submittedName>
</protein>
<dbReference type="Gene3D" id="2.40.160.20">
    <property type="match status" value="1"/>
</dbReference>
<comment type="subcellular location">
    <subcellularLocation>
        <location evidence="1">Cell outer membrane</location>
    </subcellularLocation>
</comment>
<dbReference type="InterPro" id="IPR011250">
    <property type="entry name" value="OMP/PagP_B-barrel"/>
</dbReference>
<dbReference type="Pfam" id="PF03922">
    <property type="entry name" value="OmpW"/>
    <property type="match status" value="1"/>
</dbReference>
<organism evidence="3 4">
    <name type="scientific">Rugamonas apoptosis</name>
    <dbReference type="NCBI Taxonomy" id="2758570"/>
    <lineage>
        <taxon>Bacteria</taxon>
        <taxon>Pseudomonadati</taxon>
        <taxon>Pseudomonadota</taxon>
        <taxon>Betaproteobacteria</taxon>
        <taxon>Burkholderiales</taxon>
        <taxon>Oxalobacteraceae</taxon>
        <taxon>Telluria group</taxon>
        <taxon>Rugamonas</taxon>
    </lineage>
</organism>
<dbReference type="AlphaFoldDB" id="A0A7W2F7P6"/>
<evidence type="ECO:0000313" key="4">
    <source>
        <dbReference type="Proteomes" id="UP000573499"/>
    </source>
</evidence>